<dbReference type="Pfam" id="PF13640">
    <property type="entry name" value="2OG-FeII_Oxy_3"/>
    <property type="match status" value="1"/>
</dbReference>
<evidence type="ECO:0000256" key="1">
    <source>
        <dbReference type="ARBA" id="ARBA00001961"/>
    </source>
</evidence>
<dbReference type="GO" id="GO:0004656">
    <property type="term" value="F:procollagen-proline 4-dioxygenase activity"/>
    <property type="evidence" value="ECO:0007669"/>
    <property type="project" value="TreeGrafter"/>
</dbReference>
<dbReference type="PANTHER" id="PTHR10869">
    <property type="entry name" value="PROLYL 4-HYDROXYLASE ALPHA SUBUNIT"/>
    <property type="match status" value="1"/>
</dbReference>
<dbReference type="GO" id="GO:0005783">
    <property type="term" value="C:endoplasmic reticulum"/>
    <property type="evidence" value="ECO:0007669"/>
    <property type="project" value="TreeGrafter"/>
</dbReference>
<keyword evidence="8" id="KW-1185">Reference proteome</keyword>
<evidence type="ECO:0000256" key="3">
    <source>
        <dbReference type="ARBA" id="ARBA00022964"/>
    </source>
</evidence>
<dbReference type="Gene3D" id="2.60.120.620">
    <property type="entry name" value="q2cbj1_9rhob like domain"/>
    <property type="match status" value="1"/>
</dbReference>
<dbReference type="SMART" id="SM00702">
    <property type="entry name" value="P4Hc"/>
    <property type="match status" value="1"/>
</dbReference>
<evidence type="ECO:0000313" key="8">
    <source>
        <dbReference type="Proteomes" id="UP001147747"/>
    </source>
</evidence>
<evidence type="ECO:0000256" key="4">
    <source>
        <dbReference type="ARBA" id="ARBA00023002"/>
    </source>
</evidence>
<feature type="domain" description="Prolyl 4-hydroxylase alpha subunit" evidence="6">
    <location>
        <begin position="146"/>
        <end position="339"/>
    </location>
</feature>
<dbReference type="RefSeq" id="XP_056486725.1">
    <property type="nucleotide sequence ID" value="XM_056636105.1"/>
</dbReference>
<accession>A0A9X0B5N5</accession>
<evidence type="ECO:0000313" key="7">
    <source>
        <dbReference type="EMBL" id="KAJ5388927.1"/>
    </source>
</evidence>
<reference evidence="7" key="2">
    <citation type="journal article" date="2023" name="IMA Fungus">
        <title>Comparative genomic study of the Penicillium genus elucidates a diverse pangenome and 15 lateral gene transfer events.</title>
        <authorList>
            <person name="Petersen C."/>
            <person name="Sorensen T."/>
            <person name="Nielsen M.R."/>
            <person name="Sondergaard T.E."/>
            <person name="Sorensen J.L."/>
            <person name="Fitzpatrick D.A."/>
            <person name="Frisvad J.C."/>
            <person name="Nielsen K.L."/>
        </authorList>
    </citation>
    <scope>NUCLEOTIDE SEQUENCE</scope>
    <source>
        <strain evidence="7">IBT 29677</strain>
    </source>
</reference>
<comment type="cofactor">
    <cofactor evidence="1">
        <name>L-ascorbate</name>
        <dbReference type="ChEBI" id="CHEBI:38290"/>
    </cofactor>
</comment>
<dbReference type="Proteomes" id="UP001147747">
    <property type="component" value="Unassembled WGS sequence"/>
</dbReference>
<dbReference type="InterPro" id="IPR044862">
    <property type="entry name" value="Pro_4_hyd_alph_FE2OG_OXY"/>
</dbReference>
<comment type="caution">
    <text evidence="7">The sequence shown here is derived from an EMBL/GenBank/DDBJ whole genome shotgun (WGS) entry which is preliminary data.</text>
</comment>
<sequence>MGNGKLTKTLSGIIGNFRVPELSLFLDFRACQLSVSTCSCFVTLFVLLSNRNLRKMSLVIQGQLTIPLYLHFSGANINGVSLGENSQVFSLENGVPGASTAEFFQPPPWTPPPQDHPSNLLEFIQLDDPIECPHHDFQAYLLGENPRMMYIESFLSEQERLHLIETSKLEYVPASVYNPTTKEATDGGEYRRSETAILTRDPVVKCIEKRAQSLQQWTNMALEPLAIQRYQKDGYFLHHLDAIGGSILPDRKSTFNVWLEGKCTGGGTHFPMIPRWEDSALCAFLDCYSTENGTVFKPLAGNALFWENIRPDGSPYEETVHAGLPVLSGTKIGLNIWSWVFPDGDPRDSRSNLGKYSIIDTTDADVRTSADT</sequence>
<evidence type="ECO:0000256" key="2">
    <source>
        <dbReference type="ARBA" id="ARBA00022723"/>
    </source>
</evidence>
<protein>
    <recommendedName>
        <fullName evidence="6">Prolyl 4-hydroxylase alpha subunit domain-containing protein</fullName>
    </recommendedName>
</protein>
<dbReference type="InterPro" id="IPR006620">
    <property type="entry name" value="Pro_4_hyd_alph"/>
</dbReference>
<dbReference type="PANTHER" id="PTHR10869:SF246">
    <property type="entry name" value="TRANSMEMBRANE PROLYL 4-HYDROXYLASE"/>
    <property type="match status" value="1"/>
</dbReference>
<dbReference type="GO" id="GO:0031418">
    <property type="term" value="F:L-ascorbic acid binding"/>
    <property type="evidence" value="ECO:0007669"/>
    <property type="project" value="InterPro"/>
</dbReference>
<keyword evidence="5" id="KW-0408">Iron</keyword>
<evidence type="ECO:0000259" key="6">
    <source>
        <dbReference type="SMART" id="SM00702"/>
    </source>
</evidence>
<proteinExistence type="predicted"/>
<dbReference type="InterPro" id="IPR045054">
    <property type="entry name" value="P4HA-like"/>
</dbReference>
<dbReference type="OrthoDB" id="420380at2759"/>
<keyword evidence="2" id="KW-0479">Metal-binding</keyword>
<dbReference type="GO" id="GO:0005506">
    <property type="term" value="F:iron ion binding"/>
    <property type="evidence" value="ECO:0007669"/>
    <property type="project" value="InterPro"/>
</dbReference>
<evidence type="ECO:0000256" key="5">
    <source>
        <dbReference type="ARBA" id="ARBA00023004"/>
    </source>
</evidence>
<dbReference type="GeneID" id="81375085"/>
<keyword evidence="3" id="KW-0223">Dioxygenase</keyword>
<reference evidence="7" key="1">
    <citation type="submission" date="2022-12" db="EMBL/GenBank/DDBJ databases">
        <authorList>
            <person name="Petersen C."/>
        </authorList>
    </citation>
    <scope>NUCLEOTIDE SEQUENCE</scope>
    <source>
        <strain evidence="7">IBT 29677</strain>
    </source>
</reference>
<organism evidence="7 8">
    <name type="scientific">Penicillium cosmopolitanum</name>
    <dbReference type="NCBI Taxonomy" id="1131564"/>
    <lineage>
        <taxon>Eukaryota</taxon>
        <taxon>Fungi</taxon>
        <taxon>Dikarya</taxon>
        <taxon>Ascomycota</taxon>
        <taxon>Pezizomycotina</taxon>
        <taxon>Eurotiomycetes</taxon>
        <taxon>Eurotiomycetidae</taxon>
        <taxon>Eurotiales</taxon>
        <taxon>Aspergillaceae</taxon>
        <taxon>Penicillium</taxon>
    </lineage>
</organism>
<name>A0A9X0B5N5_9EURO</name>
<dbReference type="AlphaFoldDB" id="A0A9X0B5N5"/>
<dbReference type="EMBL" id="JAPZBU010000009">
    <property type="protein sequence ID" value="KAJ5388927.1"/>
    <property type="molecule type" value="Genomic_DNA"/>
</dbReference>
<gene>
    <name evidence="7" type="ORF">N7509_011468</name>
</gene>
<keyword evidence="4" id="KW-0560">Oxidoreductase</keyword>